<comment type="similarity">
    <text evidence="1">Belongs to the LysR transcriptional regulatory family.</text>
</comment>
<protein>
    <submittedName>
        <fullName evidence="6">LysR family carnitine catabolism transcriptional activator</fullName>
    </submittedName>
</protein>
<evidence type="ECO:0000256" key="4">
    <source>
        <dbReference type="ARBA" id="ARBA00023163"/>
    </source>
</evidence>
<dbReference type="InterPro" id="IPR000847">
    <property type="entry name" value="LysR_HTH_N"/>
</dbReference>
<dbReference type="InterPro" id="IPR036390">
    <property type="entry name" value="WH_DNA-bd_sf"/>
</dbReference>
<evidence type="ECO:0000256" key="3">
    <source>
        <dbReference type="ARBA" id="ARBA00023125"/>
    </source>
</evidence>
<dbReference type="Gene3D" id="3.40.190.290">
    <property type="match status" value="1"/>
</dbReference>
<dbReference type="PROSITE" id="PS50931">
    <property type="entry name" value="HTH_LYSR"/>
    <property type="match status" value="1"/>
</dbReference>
<organism evidence="6 7">
    <name type="scientific">Pigmentiphaga litoralis</name>
    <dbReference type="NCBI Taxonomy" id="516702"/>
    <lineage>
        <taxon>Bacteria</taxon>
        <taxon>Pseudomonadati</taxon>
        <taxon>Pseudomonadota</taxon>
        <taxon>Betaproteobacteria</taxon>
        <taxon>Burkholderiales</taxon>
        <taxon>Alcaligenaceae</taxon>
        <taxon>Pigmentiphaga</taxon>
    </lineage>
</organism>
<dbReference type="InterPro" id="IPR050950">
    <property type="entry name" value="HTH-type_LysR_regulators"/>
</dbReference>
<dbReference type="GO" id="GO:0003700">
    <property type="term" value="F:DNA-binding transcription factor activity"/>
    <property type="evidence" value="ECO:0007669"/>
    <property type="project" value="InterPro"/>
</dbReference>
<evidence type="ECO:0000256" key="1">
    <source>
        <dbReference type="ARBA" id="ARBA00009437"/>
    </source>
</evidence>
<evidence type="ECO:0000313" key="6">
    <source>
        <dbReference type="EMBL" id="NYE81329.1"/>
    </source>
</evidence>
<dbReference type="Gene3D" id="1.10.10.10">
    <property type="entry name" value="Winged helix-like DNA-binding domain superfamily/Winged helix DNA-binding domain"/>
    <property type="match status" value="1"/>
</dbReference>
<feature type="domain" description="HTH lysR-type" evidence="5">
    <location>
        <begin position="9"/>
        <end position="66"/>
    </location>
</feature>
<evidence type="ECO:0000259" key="5">
    <source>
        <dbReference type="PROSITE" id="PS50931"/>
    </source>
</evidence>
<keyword evidence="4" id="KW-0804">Transcription</keyword>
<evidence type="ECO:0000313" key="7">
    <source>
        <dbReference type="Proteomes" id="UP000542125"/>
    </source>
</evidence>
<dbReference type="EMBL" id="JACBYR010000001">
    <property type="protein sequence ID" value="NYE81329.1"/>
    <property type="molecule type" value="Genomic_DNA"/>
</dbReference>
<dbReference type="PRINTS" id="PR00039">
    <property type="entry name" value="HTHLYSR"/>
</dbReference>
<dbReference type="CDD" id="cd08440">
    <property type="entry name" value="PBP2_LTTR_like_4"/>
    <property type="match status" value="1"/>
</dbReference>
<dbReference type="InterPro" id="IPR036388">
    <property type="entry name" value="WH-like_DNA-bd_sf"/>
</dbReference>
<dbReference type="RefSeq" id="WP_179583267.1">
    <property type="nucleotide sequence ID" value="NZ_JACBYR010000001.1"/>
</dbReference>
<dbReference type="AlphaFoldDB" id="A0A7Y9LIV2"/>
<keyword evidence="3" id="KW-0238">DNA-binding</keyword>
<dbReference type="GO" id="GO:0005829">
    <property type="term" value="C:cytosol"/>
    <property type="evidence" value="ECO:0007669"/>
    <property type="project" value="TreeGrafter"/>
</dbReference>
<evidence type="ECO:0000256" key="2">
    <source>
        <dbReference type="ARBA" id="ARBA00023015"/>
    </source>
</evidence>
<dbReference type="GO" id="GO:0003677">
    <property type="term" value="F:DNA binding"/>
    <property type="evidence" value="ECO:0007669"/>
    <property type="project" value="UniProtKB-KW"/>
</dbReference>
<name>A0A7Y9LIV2_9BURK</name>
<keyword evidence="2" id="KW-0805">Transcription regulation</keyword>
<gene>
    <name evidence="6" type="ORF">FHW18_000600</name>
</gene>
<dbReference type="PANTHER" id="PTHR30419">
    <property type="entry name" value="HTH-TYPE TRANSCRIPTIONAL REGULATOR YBHD"/>
    <property type="match status" value="1"/>
</dbReference>
<proteinExistence type="inferred from homology"/>
<dbReference type="SUPFAM" id="SSF46785">
    <property type="entry name" value="Winged helix' DNA-binding domain"/>
    <property type="match status" value="1"/>
</dbReference>
<comment type="caution">
    <text evidence="6">The sequence shown here is derived from an EMBL/GenBank/DDBJ whole genome shotgun (WGS) entry which is preliminary data.</text>
</comment>
<dbReference type="Pfam" id="PF00126">
    <property type="entry name" value="HTH_1"/>
    <property type="match status" value="1"/>
</dbReference>
<dbReference type="PANTHER" id="PTHR30419:SF8">
    <property type="entry name" value="NITROGEN ASSIMILATION TRANSCRIPTIONAL ACTIVATOR-RELATED"/>
    <property type="match status" value="1"/>
</dbReference>
<dbReference type="Pfam" id="PF03466">
    <property type="entry name" value="LysR_substrate"/>
    <property type="match status" value="1"/>
</dbReference>
<sequence length="302" mass="32933">MTHPLPSSPTLSELRAFVAVADAGHFTKAAERLGLSQSSLSAAIGKLEAAIGTRVFDRHTRGCRLTDTGTDMLPAARRLLHDMDTLVEGARSAATLQRGRVTIAAPSAQCTLLLPPLVRHFTQQHPGVRVTVHDIAEEHVREQVRTGAADLGIATQTDERTELMATPFYSDQYIVAMRNDHPLAVRKSVEWSQVCKEPIIGPLPGNPVRRHLDQRLAREGLQLDYRYEVSLPWTMVGLAREGLGVSVLTLAVKPLVDWLGLVMKPIGRPAIARTLVVLRPPGRTLSPGAAAFRDLLLGSNVR</sequence>
<reference evidence="6 7" key="1">
    <citation type="submission" date="2020-07" db="EMBL/GenBank/DDBJ databases">
        <title>Genomic Encyclopedia of Type Strains, Phase IV (KMG-V): Genome sequencing to study the core and pangenomes of soil and plant-associated prokaryotes.</title>
        <authorList>
            <person name="Whitman W."/>
        </authorList>
    </citation>
    <scope>NUCLEOTIDE SEQUENCE [LARGE SCALE GENOMIC DNA]</scope>
    <source>
        <strain evidence="6 7">SAS40</strain>
    </source>
</reference>
<dbReference type="InterPro" id="IPR005119">
    <property type="entry name" value="LysR_subst-bd"/>
</dbReference>
<accession>A0A7Y9LIV2</accession>
<dbReference type="SUPFAM" id="SSF53850">
    <property type="entry name" value="Periplasmic binding protein-like II"/>
    <property type="match status" value="1"/>
</dbReference>
<keyword evidence="7" id="KW-1185">Reference proteome</keyword>
<dbReference type="Proteomes" id="UP000542125">
    <property type="component" value="Unassembled WGS sequence"/>
</dbReference>
<dbReference type="FunFam" id="1.10.10.10:FF:000001">
    <property type="entry name" value="LysR family transcriptional regulator"/>
    <property type="match status" value="1"/>
</dbReference>